<feature type="region of interest" description="Disordered" evidence="1">
    <location>
        <begin position="1"/>
        <end position="35"/>
    </location>
</feature>
<evidence type="ECO:0000313" key="2">
    <source>
        <dbReference type="EMBL" id="KTF08200.1"/>
    </source>
</evidence>
<gene>
    <name evidence="2" type="ORF">MGSAQ_000304</name>
</gene>
<reference evidence="2" key="1">
    <citation type="submission" date="2013-11" db="EMBL/GenBank/DDBJ databases">
        <title>Microbial diversity, functional groups and degradation webs in Northern and Southern Mediterranean and Red Sea marine crude oil polluted sites.</title>
        <authorList>
            <person name="Daffonchio D."/>
            <person name="Mapelli F."/>
            <person name="Ferrer M."/>
            <person name="Richter M."/>
            <person name="Cherif A."/>
            <person name="Malkawi H.I."/>
            <person name="Yakimov M.M."/>
            <person name="Abdel-Fattah Y.R."/>
            <person name="Blaghen M."/>
            <person name="Golyshin P.N."/>
            <person name="Kalogerakis N."/>
            <person name="Boon N."/>
            <person name="Magagnini M."/>
            <person name="Fava F."/>
        </authorList>
    </citation>
    <scope>NUCLEOTIDE SEQUENCE</scope>
</reference>
<organism evidence="2">
    <name type="scientific">marine sediment metagenome</name>
    <dbReference type="NCBI Taxonomy" id="412755"/>
    <lineage>
        <taxon>unclassified sequences</taxon>
        <taxon>metagenomes</taxon>
        <taxon>ecological metagenomes</taxon>
    </lineage>
</organism>
<sequence>MFTHNQAKKDPKGNRMENTLRTDVTKTYAGVSEGE</sequence>
<protein>
    <submittedName>
        <fullName evidence="2">Uncharacterized protein</fullName>
    </submittedName>
</protein>
<comment type="caution">
    <text evidence="2">The sequence shown here is derived from an EMBL/GenBank/DDBJ whole genome shotgun (WGS) entry which is preliminary data.</text>
</comment>
<proteinExistence type="predicted"/>
<dbReference type="AlphaFoldDB" id="A0A1B6NXP3"/>
<feature type="compositionally biased region" description="Basic and acidic residues" evidence="1">
    <location>
        <begin position="7"/>
        <end position="24"/>
    </location>
</feature>
<accession>A0A1B6NXP3</accession>
<name>A0A1B6NXP3_9ZZZZ</name>
<dbReference type="EMBL" id="AYSL01000096">
    <property type="protein sequence ID" value="KTF08200.1"/>
    <property type="molecule type" value="Genomic_DNA"/>
</dbReference>
<evidence type="ECO:0000256" key="1">
    <source>
        <dbReference type="SAM" id="MobiDB-lite"/>
    </source>
</evidence>